<feature type="domain" description="RRM" evidence="2">
    <location>
        <begin position="45"/>
        <end position="77"/>
    </location>
</feature>
<dbReference type="InterPro" id="IPR000504">
    <property type="entry name" value="RRM_dom"/>
</dbReference>
<dbReference type="CDD" id="cd00590">
    <property type="entry name" value="RRM_SF"/>
    <property type="match status" value="1"/>
</dbReference>
<sequence>MTEQDYAEERSSGSRKRRSRSSSRSPRGSRHRHHRHDDGFYHDTLVVTGLSKDATEETVRQAFVPFGSLKRVSLVTDEVGAVFRIQLFSPLASLFANYITPLRIIANR</sequence>
<dbReference type="AlphaFoldDB" id="A0A0H5R6I8"/>
<feature type="region of interest" description="Disordered" evidence="1">
    <location>
        <begin position="1"/>
        <end position="40"/>
    </location>
</feature>
<dbReference type="GO" id="GO:0003723">
    <property type="term" value="F:RNA binding"/>
    <property type="evidence" value="ECO:0007669"/>
    <property type="project" value="InterPro"/>
</dbReference>
<dbReference type="Gene3D" id="3.30.70.330">
    <property type="match status" value="1"/>
</dbReference>
<protein>
    <recommendedName>
        <fullName evidence="2">RRM domain-containing protein</fullName>
    </recommendedName>
</protein>
<dbReference type="InterPro" id="IPR012677">
    <property type="entry name" value="Nucleotide-bd_a/b_plait_sf"/>
</dbReference>
<proteinExistence type="predicted"/>
<feature type="compositionally biased region" description="Basic residues" evidence="1">
    <location>
        <begin position="13"/>
        <end position="35"/>
    </location>
</feature>
<reference evidence="3" key="1">
    <citation type="submission" date="2015-04" db="EMBL/GenBank/DDBJ databases">
        <title>The genome sequence of the plant pathogenic Rhizarian Plasmodiophora brassicae reveals insights in its biotrophic life cycle and the origin of chitin synthesis.</title>
        <authorList>
            <person name="Schwelm A."/>
            <person name="Fogelqvist J."/>
            <person name="Knaust A."/>
            <person name="Julke S."/>
            <person name="Lilja T."/>
            <person name="Dhandapani V."/>
            <person name="Bonilla-Rosso G."/>
            <person name="Karlsson M."/>
            <person name="Shevchenko A."/>
            <person name="Choi S.R."/>
            <person name="Kim H.G."/>
            <person name="Park J.Y."/>
            <person name="Lim Y.P."/>
            <person name="Ludwig-Muller J."/>
            <person name="Dixelius C."/>
        </authorList>
    </citation>
    <scope>NUCLEOTIDE SEQUENCE</scope>
    <source>
        <tissue evidence="3">Potato root galls</tissue>
    </source>
</reference>
<evidence type="ECO:0000256" key="1">
    <source>
        <dbReference type="SAM" id="MobiDB-lite"/>
    </source>
</evidence>
<evidence type="ECO:0000259" key="2">
    <source>
        <dbReference type="Pfam" id="PF00076"/>
    </source>
</evidence>
<dbReference type="Pfam" id="PF00076">
    <property type="entry name" value="RRM_1"/>
    <property type="match status" value="1"/>
</dbReference>
<organism evidence="3">
    <name type="scientific">Spongospora subterranea</name>
    <dbReference type="NCBI Taxonomy" id="70186"/>
    <lineage>
        <taxon>Eukaryota</taxon>
        <taxon>Sar</taxon>
        <taxon>Rhizaria</taxon>
        <taxon>Endomyxa</taxon>
        <taxon>Phytomyxea</taxon>
        <taxon>Plasmodiophorida</taxon>
        <taxon>Plasmodiophoridae</taxon>
        <taxon>Spongospora</taxon>
    </lineage>
</organism>
<dbReference type="EMBL" id="HACM01008940">
    <property type="protein sequence ID" value="CRZ09382.1"/>
    <property type="molecule type" value="Transcribed_RNA"/>
</dbReference>
<dbReference type="InterPro" id="IPR035979">
    <property type="entry name" value="RBD_domain_sf"/>
</dbReference>
<evidence type="ECO:0000313" key="3">
    <source>
        <dbReference type="EMBL" id="CRZ09382.1"/>
    </source>
</evidence>
<dbReference type="SUPFAM" id="SSF54928">
    <property type="entry name" value="RNA-binding domain, RBD"/>
    <property type="match status" value="1"/>
</dbReference>
<name>A0A0H5R6I8_9EUKA</name>
<accession>A0A0H5R6I8</accession>